<dbReference type="EMBL" id="JBHSAF010000005">
    <property type="protein sequence ID" value="MFC3913009.1"/>
    <property type="molecule type" value="Genomic_DNA"/>
</dbReference>
<dbReference type="SUPFAM" id="SSF53850">
    <property type="entry name" value="Periplasmic binding protein-like II"/>
    <property type="match status" value="1"/>
</dbReference>
<evidence type="ECO:0000256" key="6">
    <source>
        <dbReference type="ARBA" id="ARBA00049753"/>
    </source>
</evidence>
<proteinExistence type="inferred from homology"/>
<dbReference type="Gene3D" id="3.40.190.10">
    <property type="entry name" value="Periplasmic binding protein-like II"/>
    <property type="match status" value="2"/>
</dbReference>
<evidence type="ECO:0000256" key="3">
    <source>
        <dbReference type="ARBA" id="ARBA00022448"/>
    </source>
</evidence>
<accession>A0ABV8CM41</accession>
<comment type="function">
    <text evidence="5">Part of a binding-protein-dependent transport system for a sugar.</text>
</comment>
<dbReference type="PANTHER" id="PTHR43649:SF28">
    <property type="entry name" value="BINDING PROTEIN COMPONENT OF ABC SUGAR TRANSPORTER-RELATED"/>
    <property type="match status" value="1"/>
</dbReference>
<evidence type="ECO:0000256" key="2">
    <source>
        <dbReference type="ARBA" id="ARBA00008520"/>
    </source>
</evidence>
<evidence type="ECO:0000256" key="7">
    <source>
        <dbReference type="SAM" id="SignalP"/>
    </source>
</evidence>
<gene>
    <name evidence="8" type="ORF">ACFOSS_05955</name>
</gene>
<feature type="chain" id="PRO_5046005889" description="Probable sugar-binding periplasmic protein" evidence="7">
    <location>
        <begin position="20"/>
        <end position="424"/>
    </location>
</feature>
<dbReference type="InterPro" id="IPR006059">
    <property type="entry name" value="SBP"/>
</dbReference>
<keyword evidence="9" id="KW-1185">Reference proteome</keyword>
<keyword evidence="4 7" id="KW-0732">Signal</keyword>
<name>A0ABV8CM41_9GAMM</name>
<organism evidence="8 9">
    <name type="scientific">Pseudaeromonas sharmana</name>
    <dbReference type="NCBI Taxonomy" id="328412"/>
    <lineage>
        <taxon>Bacteria</taxon>
        <taxon>Pseudomonadati</taxon>
        <taxon>Pseudomonadota</taxon>
        <taxon>Gammaproteobacteria</taxon>
        <taxon>Aeromonadales</taxon>
        <taxon>Aeromonadaceae</taxon>
        <taxon>Pseudaeromonas</taxon>
    </lineage>
</organism>
<sequence>MRYLSALLLCALALPRAQAAGHSIEVLHWWTAGGEAKAANVLKQRWQAQGNRWVDAAIDGGGGGSAMLVLRSRTLAGHPPQAAHLKGVELHEWARLGFLRPVSDLARRGQWDMRLYPFVSSTLNHQGQMIAVPVGIHRINWLWLNQPIFDRHKLTPPRTWSELLLVASKLKAAGITPLAMGDDPWQLAILFESIALGEGGSDFYRRAFVNLEPKVLTGEQMQQVLRRFHSLRTFLPANHVGLKWNQATQMLIDGQAAMQLMGDWTKGELIAAGEIPGQRIRCLPAPGTAGRFSYNLDSLALFRQPQSRQDQAQQRLAELLMTPEFQRDFNRLKGSIPVLADMELNGFDRCGKDAAQALQRAERDGSLVPSVAEGMATPPRVQQALQEVLANYFADANGDAAETAQRLAQAIRAVQAEWQPGAEH</sequence>
<dbReference type="PANTHER" id="PTHR43649">
    <property type="entry name" value="ARABINOSE-BINDING PROTEIN-RELATED"/>
    <property type="match status" value="1"/>
</dbReference>
<dbReference type="RefSeq" id="WP_377151236.1">
    <property type="nucleotide sequence ID" value="NZ_JBHSAF010000005.1"/>
</dbReference>
<reference evidence="9" key="1">
    <citation type="journal article" date="2019" name="Int. J. Syst. Evol. Microbiol.">
        <title>The Global Catalogue of Microorganisms (GCM) 10K type strain sequencing project: providing services to taxonomists for standard genome sequencing and annotation.</title>
        <authorList>
            <consortium name="The Broad Institute Genomics Platform"/>
            <consortium name="The Broad Institute Genome Sequencing Center for Infectious Disease"/>
            <person name="Wu L."/>
            <person name="Ma J."/>
        </authorList>
    </citation>
    <scope>NUCLEOTIDE SEQUENCE [LARGE SCALE GENOMIC DNA]</scope>
    <source>
        <strain evidence="9">CCUG 54939</strain>
    </source>
</reference>
<evidence type="ECO:0000256" key="4">
    <source>
        <dbReference type="ARBA" id="ARBA00022729"/>
    </source>
</evidence>
<evidence type="ECO:0000256" key="1">
    <source>
        <dbReference type="ARBA" id="ARBA00004418"/>
    </source>
</evidence>
<protein>
    <recommendedName>
        <fullName evidence="6">Probable sugar-binding periplasmic protein</fullName>
    </recommendedName>
</protein>
<dbReference type="Proteomes" id="UP001595692">
    <property type="component" value="Unassembled WGS sequence"/>
</dbReference>
<dbReference type="Pfam" id="PF01547">
    <property type="entry name" value="SBP_bac_1"/>
    <property type="match status" value="1"/>
</dbReference>
<evidence type="ECO:0000313" key="9">
    <source>
        <dbReference type="Proteomes" id="UP001595692"/>
    </source>
</evidence>
<dbReference type="InterPro" id="IPR050490">
    <property type="entry name" value="Bact_solute-bd_prot1"/>
</dbReference>
<feature type="signal peptide" evidence="7">
    <location>
        <begin position="1"/>
        <end position="19"/>
    </location>
</feature>
<comment type="subcellular location">
    <subcellularLocation>
        <location evidence="1">Periplasm</location>
    </subcellularLocation>
</comment>
<keyword evidence="3" id="KW-0813">Transport</keyword>
<evidence type="ECO:0000313" key="8">
    <source>
        <dbReference type="EMBL" id="MFC3913009.1"/>
    </source>
</evidence>
<comment type="similarity">
    <text evidence="2">Belongs to the bacterial solute-binding protein 1 family.</text>
</comment>
<comment type="caution">
    <text evidence="8">The sequence shown here is derived from an EMBL/GenBank/DDBJ whole genome shotgun (WGS) entry which is preliminary data.</text>
</comment>
<evidence type="ECO:0000256" key="5">
    <source>
        <dbReference type="ARBA" id="ARBA00049629"/>
    </source>
</evidence>